<dbReference type="Proteomes" id="UP000663852">
    <property type="component" value="Unassembled WGS sequence"/>
</dbReference>
<evidence type="ECO:0000256" key="3">
    <source>
        <dbReference type="ARBA" id="ARBA00022989"/>
    </source>
</evidence>
<gene>
    <name evidence="10" type="ORF">EDS130_LOCUS37353</name>
    <name evidence="11" type="ORF">XAT740_LOCUS45130</name>
</gene>
<evidence type="ECO:0000256" key="1">
    <source>
        <dbReference type="ARBA" id="ARBA00004141"/>
    </source>
</evidence>
<evidence type="ECO:0000256" key="8">
    <source>
        <dbReference type="SAM" id="Phobius"/>
    </source>
</evidence>
<feature type="transmembrane region" description="Helical" evidence="8">
    <location>
        <begin position="125"/>
        <end position="149"/>
    </location>
</feature>
<dbReference type="PROSITE" id="PS50262">
    <property type="entry name" value="G_PROTEIN_RECEP_F1_2"/>
    <property type="match status" value="1"/>
</dbReference>
<keyword evidence="3 8" id="KW-1133">Transmembrane helix</keyword>
<evidence type="ECO:0000313" key="10">
    <source>
        <dbReference type="EMBL" id="CAF1419456.1"/>
    </source>
</evidence>
<proteinExistence type="predicted"/>
<evidence type="ECO:0000313" key="11">
    <source>
        <dbReference type="EMBL" id="CAF1577525.1"/>
    </source>
</evidence>
<keyword evidence="4" id="KW-0297">G-protein coupled receptor</keyword>
<evidence type="ECO:0000256" key="2">
    <source>
        <dbReference type="ARBA" id="ARBA00022692"/>
    </source>
</evidence>
<dbReference type="Gene3D" id="1.20.1070.10">
    <property type="entry name" value="Rhodopsin 7-helix transmembrane proteins"/>
    <property type="match status" value="1"/>
</dbReference>
<dbReference type="GO" id="GO:0004930">
    <property type="term" value="F:G protein-coupled receptor activity"/>
    <property type="evidence" value="ECO:0007669"/>
    <property type="project" value="UniProtKB-KW"/>
</dbReference>
<evidence type="ECO:0000259" key="9">
    <source>
        <dbReference type="PROSITE" id="PS50262"/>
    </source>
</evidence>
<keyword evidence="6" id="KW-0675">Receptor</keyword>
<dbReference type="AlphaFoldDB" id="A0A815Z1A3"/>
<sequence>MSTAILSYIQLQIIRYATPIILIFGNLGNICIIISFSRRRQSSCAMYLLFNALFNSLYLTFNVSLSLYGLYYGNPTSSNLILCKFRYYLSQTWNQTATTFAILACIDRFALVTRHKYLQLINKSFICRIIIGITCISWHTLLIPTLFFVTIENRSCTFIGIYYLIYSIYIAVFLSLIPPILMIIFGLLSYHNMTQLHKRIRPMMSNHIVIIHRRDRQLFLLVLAQAIVYVLTIFPYPFIVLEVTITNQMGIQKSVEWIQIENFLSIIGVVLTYISCATPFYTYFMTSKTYRKDFLKSFTQCQRQSLVEN</sequence>
<dbReference type="PANTHER" id="PTHR24243">
    <property type="entry name" value="G-PROTEIN COUPLED RECEPTOR"/>
    <property type="match status" value="1"/>
</dbReference>
<dbReference type="PANTHER" id="PTHR24243:SF233">
    <property type="entry name" value="THYROTROPIN-RELEASING HORMONE RECEPTOR"/>
    <property type="match status" value="1"/>
</dbReference>
<dbReference type="SUPFAM" id="SSF81321">
    <property type="entry name" value="Family A G protein-coupled receptor-like"/>
    <property type="match status" value="1"/>
</dbReference>
<dbReference type="EMBL" id="CAJNOR010005838">
    <property type="protein sequence ID" value="CAF1577525.1"/>
    <property type="molecule type" value="Genomic_DNA"/>
</dbReference>
<evidence type="ECO:0000256" key="6">
    <source>
        <dbReference type="ARBA" id="ARBA00023170"/>
    </source>
</evidence>
<evidence type="ECO:0000256" key="4">
    <source>
        <dbReference type="ARBA" id="ARBA00023040"/>
    </source>
</evidence>
<keyword evidence="7" id="KW-0807">Transducer</keyword>
<feature type="transmembrane region" description="Helical" evidence="8">
    <location>
        <begin position="218"/>
        <end position="239"/>
    </location>
</feature>
<comment type="caution">
    <text evidence="11">The sequence shown here is derived from an EMBL/GenBank/DDBJ whole genome shotgun (WGS) entry which is preliminary data.</text>
</comment>
<protein>
    <recommendedName>
        <fullName evidence="9">G-protein coupled receptors family 1 profile domain-containing protein</fullName>
    </recommendedName>
</protein>
<evidence type="ECO:0000313" key="12">
    <source>
        <dbReference type="Proteomes" id="UP000663828"/>
    </source>
</evidence>
<feature type="transmembrane region" description="Helical" evidence="8">
    <location>
        <begin position="161"/>
        <end position="190"/>
    </location>
</feature>
<keyword evidence="5 8" id="KW-0472">Membrane</keyword>
<dbReference type="Proteomes" id="UP000663828">
    <property type="component" value="Unassembled WGS sequence"/>
</dbReference>
<name>A0A815Z1A3_ADIRI</name>
<comment type="subcellular location">
    <subcellularLocation>
        <location evidence="1">Membrane</location>
        <topology evidence="1">Multi-pass membrane protein</topology>
    </subcellularLocation>
</comment>
<feature type="transmembrane region" description="Helical" evidence="8">
    <location>
        <begin position="48"/>
        <end position="72"/>
    </location>
</feature>
<keyword evidence="12" id="KW-1185">Reference proteome</keyword>
<evidence type="ECO:0000256" key="7">
    <source>
        <dbReference type="ARBA" id="ARBA00023224"/>
    </source>
</evidence>
<accession>A0A815Z1A3</accession>
<organism evidence="11 12">
    <name type="scientific">Adineta ricciae</name>
    <name type="common">Rotifer</name>
    <dbReference type="NCBI Taxonomy" id="249248"/>
    <lineage>
        <taxon>Eukaryota</taxon>
        <taxon>Metazoa</taxon>
        <taxon>Spiralia</taxon>
        <taxon>Gnathifera</taxon>
        <taxon>Rotifera</taxon>
        <taxon>Eurotatoria</taxon>
        <taxon>Bdelloidea</taxon>
        <taxon>Adinetida</taxon>
        <taxon>Adinetidae</taxon>
        <taxon>Adineta</taxon>
    </lineage>
</organism>
<reference evidence="11" key="1">
    <citation type="submission" date="2021-02" db="EMBL/GenBank/DDBJ databases">
        <authorList>
            <person name="Nowell W R."/>
        </authorList>
    </citation>
    <scope>NUCLEOTIDE SEQUENCE</scope>
</reference>
<keyword evidence="2 8" id="KW-0812">Transmembrane</keyword>
<feature type="transmembrane region" description="Helical" evidence="8">
    <location>
        <begin position="263"/>
        <end position="284"/>
    </location>
</feature>
<feature type="transmembrane region" description="Helical" evidence="8">
    <location>
        <begin position="16"/>
        <end position="36"/>
    </location>
</feature>
<feature type="domain" description="G-protein coupled receptors family 1 profile" evidence="9">
    <location>
        <begin position="25"/>
        <end position="283"/>
    </location>
</feature>
<dbReference type="EMBL" id="CAJNOJ010000367">
    <property type="protein sequence ID" value="CAF1419456.1"/>
    <property type="molecule type" value="Genomic_DNA"/>
</dbReference>
<evidence type="ECO:0000256" key="5">
    <source>
        <dbReference type="ARBA" id="ARBA00023136"/>
    </source>
</evidence>
<dbReference type="GO" id="GO:0005886">
    <property type="term" value="C:plasma membrane"/>
    <property type="evidence" value="ECO:0007669"/>
    <property type="project" value="TreeGrafter"/>
</dbReference>
<feature type="transmembrane region" description="Helical" evidence="8">
    <location>
        <begin position="92"/>
        <end position="113"/>
    </location>
</feature>
<dbReference type="InterPro" id="IPR017452">
    <property type="entry name" value="GPCR_Rhodpsn_7TM"/>
</dbReference>